<gene>
    <name evidence="1" type="ORF">HPB47_011353</name>
</gene>
<name>A0AC60NWI7_IXOPE</name>
<evidence type="ECO:0000313" key="1">
    <source>
        <dbReference type="EMBL" id="KAG0411525.1"/>
    </source>
</evidence>
<evidence type="ECO:0000313" key="2">
    <source>
        <dbReference type="Proteomes" id="UP000805193"/>
    </source>
</evidence>
<organism evidence="1 2">
    <name type="scientific">Ixodes persulcatus</name>
    <name type="common">Taiga tick</name>
    <dbReference type="NCBI Taxonomy" id="34615"/>
    <lineage>
        <taxon>Eukaryota</taxon>
        <taxon>Metazoa</taxon>
        <taxon>Ecdysozoa</taxon>
        <taxon>Arthropoda</taxon>
        <taxon>Chelicerata</taxon>
        <taxon>Arachnida</taxon>
        <taxon>Acari</taxon>
        <taxon>Parasitiformes</taxon>
        <taxon>Ixodida</taxon>
        <taxon>Ixodoidea</taxon>
        <taxon>Ixodidae</taxon>
        <taxon>Ixodinae</taxon>
        <taxon>Ixodes</taxon>
    </lineage>
</organism>
<sequence length="715" mass="78091">MAAPWSGQVLHSGQVPIEILQWKIRSGSRISHGTGLLMYRRLNGGLNATPCKLKSVHDGTVRTLIAKEGCVVQPGDVLLELSQCSHPVVMKDLCAECGADLRQLGDLTPASVSMIHNVPELRVSQEQARQLGKADEERLRRSRKLVLLVDLDQTLVHTTSDNVPADMQGVHHFQLYGPHSPWYHTRVRPGTRHFLDQVSELYELHICTFGARPYAHAIASLLDPEGRFFSHRILSRDECFNPCSKTGNLRALFPCGDSMVCIIDDREDVWSYAPNLVAVKPYLFFKDTGDINAPPTSQEAAENARWTRAGGRTAGESLPTRCGGAETEGATAGQWDSSKESAERPADREHGDQDVPEATCVSPEDMSGTPKDDSKVIEEEDVSRKDPGQVSSSREDPFETTPGKTTVDDSGSGAVAESAVETRKLGKPSDRDVGTVGEAGNLRTGVASVKCEEELVDEAKDDHLPQWSESGDGKEATDDGECGEEHKGGAGEGGTGTEPETAAEKSSEGTTCDAEPEPMLKSGQKTSGQETPVTKSGEKDKAEQENAICEAPKDDEEKAPGDAELKPVVEKSGEEKPCDAGEKDRAKRESVENNGLAGTPEEEEEKPLKEREVVEDSDDYLLYLEEILRTIHEAYYALHDQMGSSKADRIPDLKHVVPYVRRKVLKGSHLVFSGVVPTNQAGAPSAPFSRRVFPSRFLRLVRRPHGGVEWQPTFY</sequence>
<comment type="caution">
    <text evidence="1">The sequence shown here is derived from an EMBL/GenBank/DDBJ whole genome shotgun (WGS) entry which is preliminary data.</text>
</comment>
<dbReference type="EMBL" id="JABSTQ010011424">
    <property type="protein sequence ID" value="KAG0411525.1"/>
    <property type="molecule type" value="Genomic_DNA"/>
</dbReference>
<reference evidence="1 2" key="1">
    <citation type="journal article" date="2020" name="Cell">
        <title>Large-Scale Comparative Analyses of Tick Genomes Elucidate Their Genetic Diversity and Vector Capacities.</title>
        <authorList>
            <consortium name="Tick Genome and Microbiome Consortium (TIGMIC)"/>
            <person name="Jia N."/>
            <person name="Wang J."/>
            <person name="Shi W."/>
            <person name="Du L."/>
            <person name="Sun Y."/>
            <person name="Zhan W."/>
            <person name="Jiang J.F."/>
            <person name="Wang Q."/>
            <person name="Zhang B."/>
            <person name="Ji P."/>
            <person name="Bell-Sakyi L."/>
            <person name="Cui X.M."/>
            <person name="Yuan T.T."/>
            <person name="Jiang B.G."/>
            <person name="Yang W.F."/>
            <person name="Lam T.T."/>
            <person name="Chang Q.C."/>
            <person name="Ding S.J."/>
            <person name="Wang X.J."/>
            <person name="Zhu J.G."/>
            <person name="Ruan X.D."/>
            <person name="Zhao L."/>
            <person name="Wei J.T."/>
            <person name="Ye R.Z."/>
            <person name="Que T.C."/>
            <person name="Du C.H."/>
            <person name="Zhou Y.H."/>
            <person name="Cheng J.X."/>
            <person name="Dai P.F."/>
            <person name="Guo W.B."/>
            <person name="Han X.H."/>
            <person name="Huang E.J."/>
            <person name="Li L.F."/>
            <person name="Wei W."/>
            <person name="Gao Y.C."/>
            <person name="Liu J.Z."/>
            <person name="Shao H.Z."/>
            <person name="Wang X."/>
            <person name="Wang C.C."/>
            <person name="Yang T.C."/>
            <person name="Huo Q.B."/>
            <person name="Li W."/>
            <person name="Chen H.Y."/>
            <person name="Chen S.E."/>
            <person name="Zhou L.G."/>
            <person name="Ni X.B."/>
            <person name="Tian J.H."/>
            <person name="Sheng Y."/>
            <person name="Liu T."/>
            <person name="Pan Y.S."/>
            <person name="Xia L.Y."/>
            <person name="Li J."/>
            <person name="Zhao F."/>
            <person name="Cao W.C."/>
        </authorList>
    </citation>
    <scope>NUCLEOTIDE SEQUENCE [LARGE SCALE GENOMIC DNA]</scope>
    <source>
        <strain evidence="1">Iper-2018</strain>
    </source>
</reference>
<accession>A0AC60NWI7</accession>
<proteinExistence type="predicted"/>
<protein>
    <submittedName>
        <fullName evidence="1">Uncharacterized protein</fullName>
    </submittedName>
</protein>
<keyword evidence="2" id="KW-1185">Reference proteome</keyword>
<dbReference type="Proteomes" id="UP000805193">
    <property type="component" value="Unassembled WGS sequence"/>
</dbReference>